<reference evidence="2 3" key="1">
    <citation type="journal article" date="2014" name="Genome Announc.">
        <title>Complete Genome Sequence of the Thermophilic Polychlorinated Biphenyl Degrader Geobacillus sp. Strain JF8 (NBRC 109937).</title>
        <authorList>
            <person name="Shintani M."/>
            <person name="Ohtsubo Y."/>
            <person name="Fukuda K."/>
            <person name="Hosoyama A."/>
            <person name="Ohji S."/>
            <person name="Yamazoe A."/>
            <person name="Fujita N."/>
            <person name="Nagata Y."/>
            <person name="Tsuda M."/>
            <person name="Hatta T."/>
            <person name="Kimbara K."/>
        </authorList>
    </citation>
    <scope>NUCLEOTIDE SEQUENCE [LARGE SCALE GENOMIC DNA]</scope>
    <source>
        <strain evidence="2 3">JF8</strain>
    </source>
</reference>
<dbReference type="PATRIC" id="fig|1345697.3.peg.3098"/>
<organism evidence="2 3">
    <name type="scientific">Geobacillus genomosp. 3</name>
    <dbReference type="NCBI Taxonomy" id="1921421"/>
    <lineage>
        <taxon>Bacteria</taxon>
        <taxon>Bacillati</taxon>
        <taxon>Bacillota</taxon>
        <taxon>Bacilli</taxon>
        <taxon>Bacillales</taxon>
        <taxon>Anoxybacillaceae</taxon>
        <taxon>Geobacillus</taxon>
    </lineage>
</organism>
<evidence type="ECO:0000313" key="3">
    <source>
        <dbReference type="Proteomes" id="UP000015500"/>
    </source>
</evidence>
<dbReference type="Proteomes" id="UP000015500">
    <property type="component" value="Chromosome"/>
</dbReference>
<sequence>MGNRARRTFAANGRNEESSKGVKTAGRLKGA</sequence>
<dbReference type="HOGENOM" id="CLU_3396696_0_0_9"/>
<gene>
    <name evidence="2" type="ORF">M493_15795</name>
</gene>
<dbReference type="EMBL" id="CP006254">
    <property type="protein sequence ID" value="AGT33375.1"/>
    <property type="molecule type" value="Genomic_DNA"/>
</dbReference>
<evidence type="ECO:0000313" key="2">
    <source>
        <dbReference type="EMBL" id="AGT33375.1"/>
    </source>
</evidence>
<dbReference type="KEGG" id="gjf:M493_15795"/>
<name>S5ZGC4_GEOG3</name>
<feature type="region of interest" description="Disordered" evidence="1">
    <location>
        <begin position="1"/>
        <end position="31"/>
    </location>
</feature>
<protein>
    <submittedName>
        <fullName evidence="2">Uncharacterized protein</fullName>
    </submittedName>
</protein>
<accession>S5ZGC4</accession>
<evidence type="ECO:0000256" key="1">
    <source>
        <dbReference type="SAM" id="MobiDB-lite"/>
    </source>
</evidence>
<proteinExistence type="predicted"/>
<keyword evidence="3" id="KW-1185">Reference proteome</keyword>
<dbReference type="AlphaFoldDB" id="S5ZGC4"/>
<dbReference type="STRING" id="1921421.M493_15795"/>